<keyword evidence="3" id="KW-1185">Reference proteome</keyword>
<comment type="caution">
    <text evidence="2">The sequence shown here is derived from an EMBL/GenBank/DDBJ whole genome shotgun (WGS) entry which is preliminary data.</text>
</comment>
<evidence type="ECO:0008006" key="4">
    <source>
        <dbReference type="Google" id="ProtNLM"/>
    </source>
</evidence>
<sequence length="296" mass="33320">MEIFQQEHLKEKSIALKFLSWLFTVALVGGCSLLFWHYLSARSVIKKPVHFNSVDDIPLPTGYKRQYLGTASFGAWLRKVPLKADRTVYLYNGEKKGNQDAQFAVLDVSVGSKDLQQCADAVIRLYAEYLYATRQFSKIAFHATDGTLMDYSSWTKGYRFTLQQGRLKKQLTAAPAEGQAVFQQYLENVFSYAGTLSLSKELELVADPWEIKAGDVFIRGGAPGHAVIVVDIAVNGQGQKIFLLAQSYMPAQDIHILQHPGSKLSPWYSNAVSGKLLATPEWIFNWEELRRFPGTR</sequence>
<evidence type="ECO:0000313" key="3">
    <source>
        <dbReference type="Proteomes" id="UP000461730"/>
    </source>
</evidence>
<gene>
    <name evidence="2" type="ORF">GO493_29225</name>
</gene>
<accession>A0A7K1UDC5</accession>
<evidence type="ECO:0000256" key="1">
    <source>
        <dbReference type="SAM" id="Phobius"/>
    </source>
</evidence>
<dbReference type="EMBL" id="WRXN01000024">
    <property type="protein sequence ID" value="MVT12371.1"/>
    <property type="molecule type" value="Genomic_DNA"/>
</dbReference>
<dbReference type="AlphaFoldDB" id="A0A7K1UDC5"/>
<name>A0A7K1UDC5_9BACT</name>
<feature type="transmembrane region" description="Helical" evidence="1">
    <location>
        <begin position="21"/>
        <end position="39"/>
    </location>
</feature>
<organism evidence="2 3">
    <name type="scientific">Chitinophaga tropicalis</name>
    <dbReference type="NCBI Taxonomy" id="2683588"/>
    <lineage>
        <taxon>Bacteria</taxon>
        <taxon>Pseudomonadati</taxon>
        <taxon>Bacteroidota</taxon>
        <taxon>Chitinophagia</taxon>
        <taxon>Chitinophagales</taxon>
        <taxon>Chitinophagaceae</taxon>
        <taxon>Chitinophaga</taxon>
    </lineage>
</organism>
<dbReference type="InterPro" id="IPR032315">
    <property type="entry name" value="DUF4846"/>
</dbReference>
<keyword evidence="1" id="KW-0812">Transmembrane</keyword>
<evidence type="ECO:0000313" key="2">
    <source>
        <dbReference type="EMBL" id="MVT12371.1"/>
    </source>
</evidence>
<keyword evidence="1" id="KW-0472">Membrane</keyword>
<protein>
    <recommendedName>
        <fullName evidence="4">DUF4846 domain-containing protein</fullName>
    </recommendedName>
</protein>
<reference evidence="2 3" key="1">
    <citation type="submission" date="2019-12" db="EMBL/GenBank/DDBJ databases">
        <title>Chitinophaga sp. strain ysch24 (GDMCC 1.1355), whole genome shotgun sequence.</title>
        <authorList>
            <person name="Zhang X."/>
        </authorList>
    </citation>
    <scope>NUCLEOTIDE SEQUENCE [LARGE SCALE GENOMIC DNA]</scope>
    <source>
        <strain evidence="3">ysch24</strain>
    </source>
</reference>
<proteinExistence type="predicted"/>
<keyword evidence="1" id="KW-1133">Transmembrane helix</keyword>
<dbReference type="Pfam" id="PF16138">
    <property type="entry name" value="DUF4846"/>
    <property type="match status" value="1"/>
</dbReference>
<dbReference type="Proteomes" id="UP000461730">
    <property type="component" value="Unassembled WGS sequence"/>
</dbReference>